<evidence type="ECO:0000313" key="2">
    <source>
        <dbReference type="Proteomes" id="UP000030321"/>
    </source>
</evidence>
<dbReference type="AlphaFoldDB" id="A0A0A1VT03"/>
<proteinExistence type="predicted"/>
<gene>
    <name evidence="1" type="ORF">N44_01146</name>
</gene>
<organism evidence="1 2">
    <name type="scientific">Microcystis aeruginosa NIES-44</name>
    <dbReference type="NCBI Taxonomy" id="449439"/>
    <lineage>
        <taxon>Bacteria</taxon>
        <taxon>Bacillati</taxon>
        <taxon>Cyanobacteriota</taxon>
        <taxon>Cyanophyceae</taxon>
        <taxon>Oscillatoriophycideae</taxon>
        <taxon>Chroococcales</taxon>
        <taxon>Microcystaceae</taxon>
        <taxon>Microcystis</taxon>
    </lineage>
</organism>
<dbReference type="EMBL" id="BBPA01000022">
    <property type="protein sequence ID" value="GAL92588.1"/>
    <property type="molecule type" value="Genomic_DNA"/>
</dbReference>
<sequence length="184" mass="20441">MRSPQLIVLLLGLSLLPGISPPFVHANPSIVPVKQSSNRDGGQTIKEAEIKAMIQDIETAIKDKNIALILKHYAPFISSQLTIKTDASTEIFELNGITEHKIFLEESYKNIKSMEVLSENWDVDILANNEMAMITRERVVNITNTEGDNYIVASEAVAKVAPIDGKLRIFSIQETAEVGRRPKK</sequence>
<dbReference type="RefSeq" id="WP_045358417.1">
    <property type="nucleotide sequence ID" value="NZ_BBPA01000022.1"/>
</dbReference>
<evidence type="ECO:0000313" key="1">
    <source>
        <dbReference type="EMBL" id="GAL92588.1"/>
    </source>
</evidence>
<accession>A0A0A1VT03</accession>
<comment type="caution">
    <text evidence="1">The sequence shown here is derived from an EMBL/GenBank/DDBJ whole genome shotgun (WGS) entry which is preliminary data.</text>
</comment>
<name>A0A0A1VT03_MICAE</name>
<reference evidence="2" key="1">
    <citation type="journal article" date="2015" name="Genome">
        <title>Whole Genome Sequence of the Non-Microcystin-Producing Microcystis aeruginosa Strain NIES-44.</title>
        <authorList>
            <person name="Okano K."/>
            <person name="Miyata N."/>
            <person name="Ozaki Y."/>
        </authorList>
    </citation>
    <scope>NUCLEOTIDE SEQUENCE [LARGE SCALE GENOMIC DNA]</scope>
    <source>
        <strain evidence="2">NIES-44</strain>
    </source>
</reference>
<evidence type="ECO:0008006" key="3">
    <source>
        <dbReference type="Google" id="ProtNLM"/>
    </source>
</evidence>
<protein>
    <recommendedName>
        <fullName evidence="3">Nuclear transport factor 2 family protein</fullName>
    </recommendedName>
</protein>
<dbReference type="Proteomes" id="UP000030321">
    <property type="component" value="Unassembled WGS sequence"/>
</dbReference>